<evidence type="ECO:0000313" key="2">
    <source>
        <dbReference type="Proteomes" id="UP000256964"/>
    </source>
</evidence>
<dbReference type="Proteomes" id="UP000256964">
    <property type="component" value="Unassembled WGS sequence"/>
</dbReference>
<keyword evidence="2" id="KW-1185">Reference proteome</keyword>
<reference evidence="1 2" key="1">
    <citation type="journal article" date="2018" name="Biotechnol. Biofuels">
        <title>Integrative visual omics of the white-rot fungus Polyporus brumalis exposes the biotechnological potential of its oxidative enzymes for delignifying raw plant biomass.</title>
        <authorList>
            <person name="Miyauchi S."/>
            <person name="Rancon A."/>
            <person name="Drula E."/>
            <person name="Hage H."/>
            <person name="Chaduli D."/>
            <person name="Favel A."/>
            <person name="Grisel S."/>
            <person name="Henrissat B."/>
            <person name="Herpoel-Gimbert I."/>
            <person name="Ruiz-Duenas F.J."/>
            <person name="Chevret D."/>
            <person name="Hainaut M."/>
            <person name="Lin J."/>
            <person name="Wang M."/>
            <person name="Pangilinan J."/>
            <person name="Lipzen A."/>
            <person name="Lesage-Meessen L."/>
            <person name="Navarro D."/>
            <person name="Riley R."/>
            <person name="Grigoriev I.V."/>
            <person name="Zhou S."/>
            <person name="Raouche S."/>
            <person name="Rosso M.N."/>
        </authorList>
    </citation>
    <scope>NUCLEOTIDE SEQUENCE [LARGE SCALE GENOMIC DNA]</scope>
    <source>
        <strain evidence="1 2">BRFM 1820</strain>
    </source>
</reference>
<protein>
    <submittedName>
        <fullName evidence="1">Uncharacterized protein</fullName>
    </submittedName>
</protein>
<gene>
    <name evidence="1" type="ORF">OH76DRAFT_466012</name>
</gene>
<dbReference type="EMBL" id="KZ857400">
    <property type="protein sequence ID" value="RDX50274.1"/>
    <property type="molecule type" value="Genomic_DNA"/>
</dbReference>
<organism evidence="1 2">
    <name type="scientific">Lentinus brumalis</name>
    <dbReference type="NCBI Taxonomy" id="2498619"/>
    <lineage>
        <taxon>Eukaryota</taxon>
        <taxon>Fungi</taxon>
        <taxon>Dikarya</taxon>
        <taxon>Basidiomycota</taxon>
        <taxon>Agaricomycotina</taxon>
        <taxon>Agaricomycetes</taxon>
        <taxon>Polyporales</taxon>
        <taxon>Polyporaceae</taxon>
        <taxon>Lentinus</taxon>
    </lineage>
</organism>
<sequence>MIKWVHGGTWRTRLFRVSRLVSRGCCAVVAGAWDLRMRCGGYGRRVQWAVIGLADCVRRTMYRCHHNPPLGCWRGGRSLVCT</sequence>
<name>A0A371DCJ9_9APHY</name>
<dbReference type="AlphaFoldDB" id="A0A371DCJ9"/>
<evidence type="ECO:0000313" key="1">
    <source>
        <dbReference type="EMBL" id="RDX50274.1"/>
    </source>
</evidence>
<accession>A0A371DCJ9</accession>
<proteinExistence type="predicted"/>